<comment type="similarity">
    <text evidence="1">Belongs to the intimin/invasin family.</text>
</comment>
<feature type="region of interest" description="Disordered" evidence="2">
    <location>
        <begin position="702"/>
        <end position="725"/>
    </location>
</feature>
<dbReference type="AlphaFoldDB" id="A0A7X4GZP5"/>
<evidence type="ECO:0000259" key="4">
    <source>
        <dbReference type="PROSITE" id="PS51127"/>
    </source>
</evidence>
<feature type="signal peptide" evidence="3">
    <location>
        <begin position="1"/>
        <end position="18"/>
    </location>
</feature>
<dbReference type="InterPro" id="IPR013783">
    <property type="entry name" value="Ig-like_fold"/>
</dbReference>
<dbReference type="SMART" id="SM00634">
    <property type="entry name" value="BID_1"/>
    <property type="match status" value="3"/>
</dbReference>
<dbReference type="InterPro" id="IPR003344">
    <property type="entry name" value="Big_1_dom"/>
</dbReference>
<sequence>MNKFTGWLATLACASLLAACGGGGGSPGTNSNGVAPSRAASVTLTADATTIASSGLDGTEVTLTAIVKDSGGNALVGETVSFSASSGTITSTNRVTNTSGQVVEKLSVKGDSSLRTITITASAGNAKSNVVTVQVVNAVPTLTLTLTADSGTLPSGGTKNVTVTALVRDANNNVVPNVAVSLKSDSGSLSVTNAMTNAQGLVTGTLGIGGDATSRDIKVSASVTGATATPIVVRVSGNVLTISAAPSISAGSSTDVTVKLVDSAGNPLIGKPVTYSSNANSLTVKGGGSAVTNSSGQLVLGYAASGGTADVISVKAMGELASAGIAINSSTFAVRVLDGSGNVESSAAIGGCQQVAVTNAPGSSVTVTSSRGTVYSDNGCTAVQSGALGLANGAATAYVNATGPGVATLTASAGGQTTQTALEFYAPLTSTSTITLQVDPANIGTNTSGSTSEQATLRAVVRDGTAQNNLVKNAAVAFSIVSDPSGGKLTEPSSVTTGIDGAASTSFIAGSSVTPTDGVRIQARLVEGSNAAAIATLTVAQKSLFISAGTGNTVLTPDSTTYQMDYAVIVSDAAGNAVSGVKLTASVLPTFYYKGTLGYTLPTGPWEPVSRTACANEDLNNNGILDAGEDINGNGVLDPGIPVTVTPNVTTDSTGRATVSLVYPRDRVYWLDVNLTIRGQASGTESRYTSLVHLIGLSGDYSSQNVRPPGATSPYGVSTTCSNPQ</sequence>
<evidence type="ECO:0000313" key="5">
    <source>
        <dbReference type="EMBL" id="MYM72585.1"/>
    </source>
</evidence>
<organism evidence="5 6">
    <name type="scientific">Duganella margarita</name>
    <dbReference type="NCBI Taxonomy" id="2692170"/>
    <lineage>
        <taxon>Bacteria</taxon>
        <taxon>Pseudomonadati</taxon>
        <taxon>Pseudomonadota</taxon>
        <taxon>Betaproteobacteria</taxon>
        <taxon>Burkholderiales</taxon>
        <taxon>Oxalobacteraceae</taxon>
        <taxon>Telluria group</taxon>
        <taxon>Duganella</taxon>
    </lineage>
</organism>
<dbReference type="Gene3D" id="2.60.40.10">
    <property type="entry name" value="Immunoglobulins"/>
    <property type="match status" value="3"/>
</dbReference>
<feature type="chain" id="PRO_5031167500" evidence="3">
    <location>
        <begin position="19"/>
        <end position="725"/>
    </location>
</feature>
<dbReference type="InterPro" id="IPR008964">
    <property type="entry name" value="Invasin/intimin_cell_adhesion"/>
</dbReference>
<protein>
    <submittedName>
        <fullName evidence="5">Ig-like group 1 domain-containing protein</fullName>
    </submittedName>
</protein>
<dbReference type="PROSITE" id="PS51127">
    <property type="entry name" value="BIG1"/>
    <property type="match status" value="1"/>
</dbReference>
<feature type="domain" description="Big-1" evidence="4">
    <location>
        <begin position="41"/>
        <end position="147"/>
    </location>
</feature>
<proteinExistence type="inferred from homology"/>
<accession>A0A7X4GZP5</accession>
<keyword evidence="3" id="KW-0732">Signal</keyword>
<dbReference type="Proteomes" id="UP000469734">
    <property type="component" value="Unassembled WGS sequence"/>
</dbReference>
<reference evidence="5 6" key="1">
    <citation type="submission" date="2019-12" db="EMBL/GenBank/DDBJ databases">
        <title>Novel species isolated from a subtropical stream in China.</title>
        <authorList>
            <person name="Lu H."/>
        </authorList>
    </citation>
    <scope>NUCLEOTIDE SEQUENCE [LARGE SCALE GENOMIC DNA]</scope>
    <source>
        <strain evidence="5 6">FT134W</strain>
    </source>
</reference>
<evidence type="ECO:0000313" key="6">
    <source>
        <dbReference type="Proteomes" id="UP000469734"/>
    </source>
</evidence>
<feature type="compositionally biased region" description="Polar residues" evidence="2">
    <location>
        <begin position="715"/>
        <end position="725"/>
    </location>
</feature>
<dbReference type="SUPFAM" id="SSF49373">
    <property type="entry name" value="Invasin/intimin cell-adhesion fragments"/>
    <property type="match status" value="2"/>
</dbReference>
<dbReference type="PROSITE" id="PS51257">
    <property type="entry name" value="PROKAR_LIPOPROTEIN"/>
    <property type="match status" value="1"/>
</dbReference>
<evidence type="ECO:0000256" key="2">
    <source>
        <dbReference type="SAM" id="MobiDB-lite"/>
    </source>
</evidence>
<comment type="caution">
    <text evidence="5">The sequence shown here is derived from an EMBL/GenBank/DDBJ whole genome shotgun (WGS) entry which is preliminary data.</text>
</comment>
<dbReference type="EMBL" id="WWCR01000008">
    <property type="protein sequence ID" value="MYM72585.1"/>
    <property type="molecule type" value="Genomic_DNA"/>
</dbReference>
<evidence type="ECO:0000256" key="3">
    <source>
        <dbReference type="SAM" id="SignalP"/>
    </source>
</evidence>
<dbReference type="RefSeq" id="WP_161050034.1">
    <property type="nucleotide sequence ID" value="NZ_WWCR01000008.1"/>
</dbReference>
<dbReference type="Pfam" id="PF02369">
    <property type="entry name" value="Big_1"/>
    <property type="match status" value="1"/>
</dbReference>
<name>A0A7X4GZP5_9BURK</name>
<gene>
    <name evidence="5" type="ORF">GTP56_10285</name>
</gene>
<evidence type="ECO:0000256" key="1">
    <source>
        <dbReference type="ARBA" id="ARBA00010116"/>
    </source>
</evidence>